<evidence type="ECO:0000313" key="1">
    <source>
        <dbReference type="EMBL" id="EXF81675.1"/>
    </source>
</evidence>
<protein>
    <submittedName>
        <fullName evidence="1">Uncharacterized protein</fullName>
    </submittedName>
</protein>
<dbReference type="KEGG" id="cfj:CFIO01_08011"/>
<keyword evidence="2" id="KW-1185">Reference proteome</keyword>
<dbReference type="HOGENOM" id="CLU_2542428_0_0_1"/>
<name>A0A010QYN0_9PEZI</name>
<sequence>MPKPSAKTYVSTWTCCQCDVAATAQFKPPECDERLQRCFIVLPHNDGSSKSTYGHRQRFHGTLTPCSSTLHDAGSSRDISRGW</sequence>
<dbReference type="EMBL" id="JARH01000359">
    <property type="protein sequence ID" value="EXF81675.1"/>
    <property type="molecule type" value="Genomic_DNA"/>
</dbReference>
<evidence type="ECO:0000313" key="2">
    <source>
        <dbReference type="Proteomes" id="UP000020467"/>
    </source>
</evidence>
<proteinExistence type="predicted"/>
<dbReference type="AlphaFoldDB" id="A0A010QYN0"/>
<reference evidence="1 2" key="1">
    <citation type="submission" date="2014-02" db="EMBL/GenBank/DDBJ databases">
        <title>The genome sequence of Colletotrichum fioriniae PJ7.</title>
        <authorList>
            <person name="Baroncelli R."/>
            <person name="Thon M.R."/>
        </authorList>
    </citation>
    <scope>NUCLEOTIDE SEQUENCE [LARGE SCALE GENOMIC DNA]</scope>
    <source>
        <strain evidence="1 2">PJ7</strain>
    </source>
</reference>
<accession>A0A010QYN0</accession>
<dbReference type="Proteomes" id="UP000020467">
    <property type="component" value="Unassembled WGS sequence"/>
</dbReference>
<gene>
    <name evidence="1" type="ORF">CFIO01_08011</name>
</gene>
<comment type="caution">
    <text evidence="1">The sequence shown here is derived from an EMBL/GenBank/DDBJ whole genome shotgun (WGS) entry which is preliminary data.</text>
</comment>
<organism evidence="1 2">
    <name type="scientific">Colletotrichum fioriniae PJ7</name>
    <dbReference type="NCBI Taxonomy" id="1445577"/>
    <lineage>
        <taxon>Eukaryota</taxon>
        <taxon>Fungi</taxon>
        <taxon>Dikarya</taxon>
        <taxon>Ascomycota</taxon>
        <taxon>Pezizomycotina</taxon>
        <taxon>Sordariomycetes</taxon>
        <taxon>Hypocreomycetidae</taxon>
        <taxon>Glomerellales</taxon>
        <taxon>Glomerellaceae</taxon>
        <taxon>Colletotrichum</taxon>
        <taxon>Colletotrichum acutatum species complex</taxon>
    </lineage>
</organism>